<dbReference type="PANTHER" id="PTHR20884:SF21">
    <property type="entry name" value="GDP-L-GALACTOSE PHOSPHORYLASE 1"/>
    <property type="match status" value="1"/>
</dbReference>
<dbReference type="InterPro" id="IPR026506">
    <property type="entry name" value="GDPGP"/>
</dbReference>
<feature type="domain" description="GDPGP1-like N-terminal" evidence="1">
    <location>
        <begin position="118"/>
        <end position="146"/>
    </location>
</feature>
<accession>A0A835HGU6</accession>
<dbReference type="EMBL" id="JADFTS010000007">
    <property type="protein sequence ID" value="KAF9598791.1"/>
    <property type="molecule type" value="Genomic_DNA"/>
</dbReference>
<dbReference type="AlphaFoldDB" id="A0A835HGU6"/>
<gene>
    <name evidence="2" type="ORF">IFM89_031459</name>
</gene>
<reference evidence="2 3" key="1">
    <citation type="submission" date="2020-10" db="EMBL/GenBank/DDBJ databases">
        <title>The Coptis chinensis genome and diversification of protoberbering-type alkaloids.</title>
        <authorList>
            <person name="Wang B."/>
            <person name="Shu S."/>
            <person name="Song C."/>
            <person name="Liu Y."/>
        </authorList>
    </citation>
    <scope>NUCLEOTIDE SEQUENCE [LARGE SCALE GENOMIC DNA]</scope>
    <source>
        <strain evidence="2">HL-2020</strain>
        <tissue evidence="2">Leaf</tissue>
    </source>
</reference>
<dbReference type="GO" id="GO:0080048">
    <property type="term" value="F:GDP-D-glucose phosphorylase activity"/>
    <property type="evidence" value="ECO:0007669"/>
    <property type="project" value="InterPro"/>
</dbReference>
<keyword evidence="3" id="KW-1185">Reference proteome</keyword>
<evidence type="ECO:0000313" key="2">
    <source>
        <dbReference type="EMBL" id="KAF9598791.1"/>
    </source>
</evidence>
<dbReference type="GO" id="GO:0005737">
    <property type="term" value="C:cytoplasm"/>
    <property type="evidence" value="ECO:0007669"/>
    <property type="project" value="UniProtKB-SubCell"/>
</dbReference>
<comment type="caution">
    <text evidence="2">The sequence shown here is derived from an EMBL/GenBank/DDBJ whole genome shotgun (WGS) entry which is preliminary data.</text>
</comment>
<dbReference type="Pfam" id="PF26217">
    <property type="entry name" value="GDPGP1_N"/>
    <property type="match status" value="1"/>
</dbReference>
<name>A0A835HGU6_9MAGN</name>
<dbReference type="GO" id="GO:0016787">
    <property type="term" value="F:hydrolase activity"/>
    <property type="evidence" value="ECO:0007669"/>
    <property type="project" value="UniProtKB-KW"/>
</dbReference>
<dbReference type="Proteomes" id="UP000631114">
    <property type="component" value="Unassembled WGS sequence"/>
</dbReference>
<proteinExistence type="predicted"/>
<dbReference type="GO" id="GO:0006006">
    <property type="term" value="P:glucose metabolic process"/>
    <property type="evidence" value="ECO:0007669"/>
    <property type="project" value="TreeGrafter"/>
</dbReference>
<dbReference type="OrthoDB" id="417175at2759"/>
<dbReference type="PANTHER" id="PTHR20884">
    <property type="entry name" value="GDP-D-GLUCOSE PHOSPHORYLASE 1"/>
    <property type="match status" value="1"/>
</dbReference>
<organism evidence="2 3">
    <name type="scientific">Coptis chinensis</name>
    <dbReference type="NCBI Taxonomy" id="261450"/>
    <lineage>
        <taxon>Eukaryota</taxon>
        <taxon>Viridiplantae</taxon>
        <taxon>Streptophyta</taxon>
        <taxon>Embryophyta</taxon>
        <taxon>Tracheophyta</taxon>
        <taxon>Spermatophyta</taxon>
        <taxon>Magnoliopsida</taxon>
        <taxon>Ranunculales</taxon>
        <taxon>Ranunculaceae</taxon>
        <taxon>Coptidoideae</taxon>
        <taxon>Coptis</taxon>
    </lineage>
</organism>
<dbReference type="GO" id="GO:0000166">
    <property type="term" value="F:nucleotide binding"/>
    <property type="evidence" value="ECO:0007669"/>
    <property type="project" value="UniProtKB-KW"/>
</dbReference>
<dbReference type="GO" id="GO:0005085">
    <property type="term" value="F:guanyl-nucleotide exchange factor activity"/>
    <property type="evidence" value="ECO:0007669"/>
    <property type="project" value="UniProtKB-KW"/>
</dbReference>
<dbReference type="InterPro" id="IPR058866">
    <property type="entry name" value="GDPGP1_N"/>
</dbReference>
<sequence>MVGRSRDHDVRGRSVWLPSLDPGLNSRSLVDLGRSILVHMSENGGIEVLSMAPNRLGCGELMSMITFFARDWMNLLTAHEERIERGPPLQLNPQLKQCPRTSKVQVVTPVQESPVAFLDSLLLGEWEDRVQRGLFRYDVTACATKV</sequence>
<evidence type="ECO:0000313" key="3">
    <source>
        <dbReference type="Proteomes" id="UP000631114"/>
    </source>
</evidence>
<evidence type="ECO:0000259" key="1">
    <source>
        <dbReference type="Pfam" id="PF26217"/>
    </source>
</evidence>
<protein>
    <recommendedName>
        <fullName evidence="1">GDPGP1-like N-terminal domain-containing protein</fullName>
    </recommendedName>
</protein>